<name>A0A0V1FJT8_TRIPS</name>
<feature type="chain" id="PRO_5006878052" description="CX domain-containing protein" evidence="1">
    <location>
        <begin position="22"/>
        <end position="194"/>
    </location>
</feature>
<dbReference type="Proteomes" id="UP000054995">
    <property type="component" value="Unassembled WGS sequence"/>
</dbReference>
<organism evidence="2 3">
    <name type="scientific">Trichinella pseudospiralis</name>
    <name type="common">Parasitic roundworm</name>
    <dbReference type="NCBI Taxonomy" id="6337"/>
    <lineage>
        <taxon>Eukaryota</taxon>
        <taxon>Metazoa</taxon>
        <taxon>Ecdysozoa</taxon>
        <taxon>Nematoda</taxon>
        <taxon>Enoplea</taxon>
        <taxon>Dorylaimia</taxon>
        <taxon>Trichinellida</taxon>
        <taxon>Trichinellidae</taxon>
        <taxon>Trichinella</taxon>
    </lineage>
</organism>
<dbReference type="EMBL" id="JYDT01000077">
    <property type="protein sequence ID" value="KRY86133.1"/>
    <property type="molecule type" value="Genomic_DNA"/>
</dbReference>
<keyword evidence="3" id="KW-1185">Reference proteome</keyword>
<reference evidence="2 3" key="1">
    <citation type="submission" date="2015-01" db="EMBL/GenBank/DDBJ databases">
        <title>Evolution of Trichinella species and genotypes.</title>
        <authorList>
            <person name="Korhonen P.K."/>
            <person name="Edoardo P."/>
            <person name="Giuseppe L.R."/>
            <person name="Gasser R.B."/>
        </authorList>
    </citation>
    <scope>NUCLEOTIDE SEQUENCE [LARGE SCALE GENOMIC DNA]</scope>
    <source>
        <strain evidence="2">ISS470</strain>
    </source>
</reference>
<gene>
    <name evidence="2" type="ORF">T4D_11075</name>
</gene>
<evidence type="ECO:0008006" key="4">
    <source>
        <dbReference type="Google" id="ProtNLM"/>
    </source>
</evidence>
<evidence type="ECO:0000313" key="3">
    <source>
        <dbReference type="Proteomes" id="UP000054995"/>
    </source>
</evidence>
<evidence type="ECO:0000313" key="2">
    <source>
        <dbReference type="EMBL" id="KRY86133.1"/>
    </source>
</evidence>
<evidence type="ECO:0000256" key="1">
    <source>
        <dbReference type="SAM" id="SignalP"/>
    </source>
</evidence>
<protein>
    <recommendedName>
        <fullName evidence="4">CX domain-containing protein</fullName>
    </recommendedName>
</protein>
<comment type="caution">
    <text evidence="2">The sequence shown here is derived from an EMBL/GenBank/DDBJ whole genome shotgun (WGS) entry which is preliminary data.</text>
</comment>
<proteinExistence type="predicted"/>
<dbReference type="AlphaFoldDB" id="A0A0V1FJT8"/>
<accession>A0A0V1FJT8</accession>
<dbReference type="OrthoDB" id="5831507at2759"/>
<keyword evidence="1" id="KW-0732">Signal</keyword>
<sequence length="194" mass="22220">MFAKLLLIIVCLLSALLQVQVFRLKRWQDSGDYGIAERLNRSSARILRHLLLKFNEGPFPRKVAQYNSRQPFPRYNRDYWIGERYYALDPTSLLMDRTKCVYPIPEDINVFYEDNERVNEIVFQCFKYQEICCGEMDCCLVDENGHMNCRLVAPPSGGFTSPAAVYGDSSNVGGGWLFAGYKPTVTWAGIVAVH</sequence>
<feature type="signal peptide" evidence="1">
    <location>
        <begin position="1"/>
        <end position="21"/>
    </location>
</feature>